<name>F2BWS7_9FIRM</name>
<comment type="caution">
    <text evidence="1">The sequence shown here is derived from an EMBL/GenBank/DDBJ whole genome shotgun (WGS) entry which is preliminary data.</text>
</comment>
<dbReference type="HOGENOM" id="CLU_2522228_0_0_9"/>
<dbReference type="STRING" id="888062.HMPREF9083_0645"/>
<evidence type="ECO:0000313" key="1">
    <source>
        <dbReference type="EMBL" id="EGF14288.1"/>
    </source>
</evidence>
<dbReference type="RefSeq" id="WP_007555945.1">
    <property type="nucleotide sequence ID" value="NZ_GL878519.1"/>
</dbReference>
<dbReference type="EMBL" id="AFBB01000011">
    <property type="protein sequence ID" value="EGF14288.1"/>
    <property type="molecule type" value="Genomic_DNA"/>
</dbReference>
<protein>
    <submittedName>
        <fullName evidence="1">Uncharacterized protein</fullName>
    </submittedName>
</protein>
<accession>F2BWS7</accession>
<organism evidence="1 2">
    <name type="scientific">Dialister micraerophilus DSM 19965</name>
    <dbReference type="NCBI Taxonomy" id="888062"/>
    <lineage>
        <taxon>Bacteria</taxon>
        <taxon>Bacillati</taxon>
        <taxon>Bacillota</taxon>
        <taxon>Negativicutes</taxon>
        <taxon>Veillonellales</taxon>
        <taxon>Veillonellaceae</taxon>
        <taxon>Dialister</taxon>
    </lineage>
</organism>
<dbReference type="InterPro" id="IPR019613">
    <property type="entry name" value="DUF4198"/>
</dbReference>
<sequence length="84" mass="9795">MKVKVLYKGKPLAFQKLQAMYEGYSKNDELSAYVSTNREGVADIRIDHWGAWVIKTRLDTTPSDELKDKINTERYFAFLTFFVP</sequence>
<evidence type="ECO:0000313" key="2">
    <source>
        <dbReference type="Proteomes" id="UP000003503"/>
    </source>
</evidence>
<gene>
    <name evidence="1" type="ORF">HMPREF9083_0645</name>
</gene>
<dbReference type="Pfam" id="PF10670">
    <property type="entry name" value="DUF4198"/>
    <property type="match status" value="1"/>
</dbReference>
<keyword evidence="2" id="KW-1185">Reference proteome</keyword>
<reference evidence="1 2" key="1">
    <citation type="submission" date="2011-02" db="EMBL/GenBank/DDBJ databases">
        <authorList>
            <person name="Muzny D."/>
            <person name="Qin X."/>
            <person name="Deng J."/>
            <person name="Jiang H."/>
            <person name="Liu Y."/>
            <person name="Qu J."/>
            <person name="Song X.-Z."/>
            <person name="Zhang L."/>
            <person name="Thornton R."/>
            <person name="Coyle M."/>
            <person name="Francisco L."/>
            <person name="Jackson L."/>
            <person name="Javaid M."/>
            <person name="Korchina V."/>
            <person name="Kovar C."/>
            <person name="Mata R."/>
            <person name="Mathew T."/>
            <person name="Ngo R."/>
            <person name="Nguyen L."/>
            <person name="Nguyen N."/>
            <person name="Okwuonu G."/>
            <person name="Ongeri F."/>
            <person name="Pham C."/>
            <person name="Simmons D."/>
            <person name="Wilczek-Boney K."/>
            <person name="Hale W."/>
            <person name="Jakkamsetti A."/>
            <person name="Pham P."/>
            <person name="Ruth R."/>
            <person name="San Lucas F."/>
            <person name="Warren J."/>
            <person name="Zhang J."/>
            <person name="Zhao Z."/>
            <person name="Zhou C."/>
            <person name="Zhu D."/>
            <person name="Lee S."/>
            <person name="Bess C."/>
            <person name="Blankenburg K."/>
            <person name="Forbes L."/>
            <person name="Fu Q."/>
            <person name="Gubbala S."/>
            <person name="Hirani K."/>
            <person name="Jayaseelan J.C."/>
            <person name="Lara F."/>
            <person name="Munidasa M."/>
            <person name="Palculict T."/>
            <person name="Patil S."/>
            <person name="Pu L.-L."/>
            <person name="Saada N."/>
            <person name="Tang L."/>
            <person name="Weissenberger G."/>
            <person name="Zhu Y."/>
            <person name="Hemphill L."/>
            <person name="Shang Y."/>
            <person name="Youmans B."/>
            <person name="Ayvaz T."/>
            <person name="Ross M."/>
            <person name="Santibanez J."/>
            <person name="Aqrawi P."/>
            <person name="Gross S."/>
            <person name="Joshi V."/>
            <person name="Fowler G."/>
            <person name="Nazareth L."/>
            <person name="Reid J."/>
            <person name="Worley K."/>
            <person name="Petrosino J."/>
            <person name="Highlander S."/>
            <person name="Gibbs R."/>
        </authorList>
    </citation>
    <scope>NUCLEOTIDE SEQUENCE [LARGE SCALE GENOMIC DNA]</scope>
    <source>
        <strain evidence="1 2">DSM 19965</strain>
    </source>
</reference>
<dbReference type="AlphaFoldDB" id="F2BWS7"/>
<proteinExistence type="predicted"/>
<dbReference type="Proteomes" id="UP000003503">
    <property type="component" value="Unassembled WGS sequence"/>
</dbReference>